<dbReference type="InterPro" id="IPR052372">
    <property type="entry name" value="YpjD/HemX"/>
</dbReference>
<dbReference type="PANTHER" id="PTHR38034">
    <property type="entry name" value="INNER MEMBRANE PROTEIN YPJD"/>
    <property type="match status" value="1"/>
</dbReference>
<feature type="transmembrane region" description="Helical" evidence="1">
    <location>
        <begin position="58"/>
        <end position="77"/>
    </location>
</feature>
<proteinExistence type="predicted"/>
<feature type="transmembrane region" description="Helical" evidence="1">
    <location>
        <begin position="34"/>
        <end position="52"/>
    </location>
</feature>
<dbReference type="InterPro" id="IPR002541">
    <property type="entry name" value="Cyt_c_assembly"/>
</dbReference>
<keyword evidence="1" id="KW-0812">Transmembrane</keyword>
<feature type="transmembrane region" description="Helical" evidence="1">
    <location>
        <begin position="175"/>
        <end position="194"/>
    </location>
</feature>
<dbReference type="RefSeq" id="WP_258331284.1">
    <property type="nucleotide sequence ID" value="NZ_JAPTGG010000005.1"/>
</dbReference>
<dbReference type="GO" id="GO:0017004">
    <property type="term" value="P:cytochrome complex assembly"/>
    <property type="evidence" value="ECO:0007669"/>
    <property type="project" value="InterPro"/>
</dbReference>
<dbReference type="EMBL" id="JAPTGG010000005">
    <property type="protein sequence ID" value="MCZ0865134.1"/>
    <property type="molecule type" value="Genomic_DNA"/>
</dbReference>
<reference evidence="3 4" key="1">
    <citation type="submission" date="2022-12" db="EMBL/GenBank/DDBJ databases">
        <title>Dasania phycosphaerae sp. nov., isolated from particulate material of the south coast of Korea.</title>
        <authorList>
            <person name="Jiang Y."/>
        </authorList>
    </citation>
    <scope>NUCLEOTIDE SEQUENCE [LARGE SCALE GENOMIC DNA]</scope>
    <source>
        <strain evidence="3 4">GY-19</strain>
    </source>
</reference>
<feature type="transmembrane region" description="Helical" evidence="1">
    <location>
        <begin position="206"/>
        <end position="224"/>
    </location>
</feature>
<feature type="transmembrane region" description="Helical" evidence="1">
    <location>
        <begin position="84"/>
        <end position="103"/>
    </location>
</feature>
<feature type="transmembrane region" description="Helical" evidence="1">
    <location>
        <begin position="6"/>
        <end position="27"/>
    </location>
</feature>
<name>A0A9J6RKA9_9GAMM</name>
<dbReference type="GO" id="GO:0020037">
    <property type="term" value="F:heme binding"/>
    <property type="evidence" value="ECO:0007669"/>
    <property type="project" value="InterPro"/>
</dbReference>
<keyword evidence="1" id="KW-1133">Transmembrane helix</keyword>
<comment type="caution">
    <text evidence="3">The sequence shown here is derived from an EMBL/GenBank/DDBJ whole genome shotgun (WGS) entry which is preliminary data.</text>
</comment>
<accession>A0A9J6RKA9</accession>
<evidence type="ECO:0000313" key="3">
    <source>
        <dbReference type="EMBL" id="MCZ0865134.1"/>
    </source>
</evidence>
<protein>
    <submittedName>
        <fullName evidence="3">Cytochrome c biogenesis protein CcsA</fullName>
    </submittedName>
</protein>
<dbReference type="AlphaFoldDB" id="A0A9J6RKA9"/>
<evidence type="ECO:0000256" key="1">
    <source>
        <dbReference type="SAM" id="Phobius"/>
    </source>
</evidence>
<sequence length="260" mass="28878">MTVIFEISAICLYLLAAAYQGAFLLNITRQPHKLSLIGLSALALLCHGFSLFSRPIDLGFLNISSLFFWFIALLALLSTLRRPTYNLLVILLPLAALAIIASMNSTTAHPLQSHLSKGMLSHILSSILAYSVLTIAMFQAIALSIQDHQLKQHHVKGIMRVLPPLQTMEAMLFELLWIGVVLLSVSIISGIVFLEDIFAQHLIHKTALSIAAWCIFSTLLWGHWQLGWRSQTAVRWTIGGFIALMLGYFGSKFVLEIILP</sequence>
<gene>
    <name evidence="3" type="primary">ccsA</name>
    <name evidence="3" type="ORF">O0V09_07990</name>
</gene>
<keyword evidence="4" id="KW-1185">Reference proteome</keyword>
<dbReference type="GO" id="GO:0005886">
    <property type="term" value="C:plasma membrane"/>
    <property type="evidence" value="ECO:0007669"/>
    <property type="project" value="TreeGrafter"/>
</dbReference>
<evidence type="ECO:0000313" key="4">
    <source>
        <dbReference type="Proteomes" id="UP001069090"/>
    </source>
</evidence>
<feature type="domain" description="Cytochrome c assembly protein" evidence="2">
    <location>
        <begin position="41"/>
        <end position="258"/>
    </location>
</feature>
<feature type="transmembrane region" description="Helical" evidence="1">
    <location>
        <begin position="123"/>
        <end position="145"/>
    </location>
</feature>
<evidence type="ECO:0000259" key="2">
    <source>
        <dbReference type="Pfam" id="PF01578"/>
    </source>
</evidence>
<dbReference type="PANTHER" id="PTHR38034:SF1">
    <property type="entry name" value="INNER MEMBRANE PROTEIN YPJD"/>
    <property type="match status" value="1"/>
</dbReference>
<organism evidence="3 4">
    <name type="scientific">Dasania phycosphaerae</name>
    <dbReference type="NCBI Taxonomy" id="2950436"/>
    <lineage>
        <taxon>Bacteria</taxon>
        <taxon>Pseudomonadati</taxon>
        <taxon>Pseudomonadota</taxon>
        <taxon>Gammaproteobacteria</taxon>
        <taxon>Cellvibrionales</taxon>
        <taxon>Spongiibacteraceae</taxon>
        <taxon>Dasania</taxon>
    </lineage>
</organism>
<feature type="transmembrane region" description="Helical" evidence="1">
    <location>
        <begin position="236"/>
        <end position="259"/>
    </location>
</feature>
<dbReference type="Proteomes" id="UP001069090">
    <property type="component" value="Unassembled WGS sequence"/>
</dbReference>
<keyword evidence="1" id="KW-0472">Membrane</keyword>
<dbReference type="Pfam" id="PF01578">
    <property type="entry name" value="Cytochrom_C_asm"/>
    <property type="match status" value="1"/>
</dbReference>